<name>F2Q4C4_TRIEC</name>
<dbReference type="AlphaFoldDB" id="F2Q4C4"/>
<protein>
    <submittedName>
        <fullName evidence="1">MFS multidrug transporter</fullName>
    </submittedName>
</protein>
<gene>
    <name evidence="1" type="ORF">TEQG_07987</name>
</gene>
<organism evidence="1 2">
    <name type="scientific">Trichophyton equinum (strain ATCC MYA-4606 / CBS 127.97)</name>
    <name type="common">Horse ringworm fungus</name>
    <dbReference type="NCBI Taxonomy" id="559882"/>
    <lineage>
        <taxon>Eukaryota</taxon>
        <taxon>Fungi</taxon>
        <taxon>Dikarya</taxon>
        <taxon>Ascomycota</taxon>
        <taxon>Pezizomycotina</taxon>
        <taxon>Eurotiomycetes</taxon>
        <taxon>Eurotiomycetidae</taxon>
        <taxon>Onygenales</taxon>
        <taxon>Arthrodermataceae</taxon>
        <taxon>Trichophyton</taxon>
    </lineage>
</organism>
<reference evidence="2" key="1">
    <citation type="journal article" date="2012" name="MBio">
        <title>Comparative genome analysis of Trichophyton rubrum and related dermatophytes reveals candidate genes involved in infection.</title>
        <authorList>
            <person name="Martinez D.A."/>
            <person name="Oliver B.G."/>
            <person name="Graeser Y."/>
            <person name="Goldberg J.M."/>
            <person name="Li W."/>
            <person name="Martinez-Rossi N.M."/>
            <person name="Monod M."/>
            <person name="Shelest E."/>
            <person name="Barton R.C."/>
            <person name="Birch E."/>
            <person name="Brakhage A.A."/>
            <person name="Chen Z."/>
            <person name="Gurr S.J."/>
            <person name="Heiman D."/>
            <person name="Heitman J."/>
            <person name="Kosti I."/>
            <person name="Rossi A."/>
            <person name="Saif S."/>
            <person name="Samalova M."/>
            <person name="Saunders C.W."/>
            <person name="Shea T."/>
            <person name="Summerbell R.C."/>
            <person name="Xu J."/>
            <person name="Young S."/>
            <person name="Zeng Q."/>
            <person name="Birren B.W."/>
            <person name="Cuomo C.A."/>
            <person name="White T.C."/>
        </authorList>
    </citation>
    <scope>NUCLEOTIDE SEQUENCE [LARGE SCALE GENOMIC DNA]</scope>
    <source>
        <strain evidence="2">ATCC MYA-4606 / CBS 127.97</strain>
    </source>
</reference>
<proteinExistence type="predicted"/>
<feature type="non-terminal residue" evidence="1">
    <location>
        <position position="1"/>
    </location>
</feature>
<sequence length="115" mass="13303">STTRPNITHGFCLYALYGPDQKLEMPKEGDAAHAEFCNLDDQEDPKKWPMLQKWKAIARYFVLCSYKPSFSNDCRIEFAEYARDLSITRPAEQVRLAIFGFRFLIWGGTLGDLFN</sequence>
<evidence type="ECO:0000313" key="1">
    <source>
        <dbReference type="EMBL" id="EGE08992.1"/>
    </source>
</evidence>
<dbReference type="VEuPathDB" id="FungiDB:TEQG_07987"/>
<evidence type="ECO:0000313" key="2">
    <source>
        <dbReference type="Proteomes" id="UP000009169"/>
    </source>
</evidence>
<dbReference type="EMBL" id="DS995791">
    <property type="protein sequence ID" value="EGE08992.1"/>
    <property type="molecule type" value="Genomic_DNA"/>
</dbReference>
<dbReference type="Proteomes" id="UP000009169">
    <property type="component" value="Unassembled WGS sequence"/>
</dbReference>
<keyword evidence="2" id="KW-1185">Reference proteome</keyword>
<accession>F2Q4C4</accession>
<dbReference type="HOGENOM" id="CLU_2114842_0_0_1"/>